<dbReference type="PANTHER" id="PTHR11799">
    <property type="entry name" value="PARAOXONASE"/>
    <property type="match status" value="1"/>
</dbReference>
<dbReference type="EMBL" id="MCFC01000070">
    <property type="protein sequence ID" value="ORY24219.1"/>
    <property type="molecule type" value="Genomic_DNA"/>
</dbReference>
<dbReference type="Proteomes" id="UP000193986">
    <property type="component" value="Unassembled WGS sequence"/>
</dbReference>
<evidence type="ECO:0008006" key="3">
    <source>
        <dbReference type="Google" id="ProtNLM"/>
    </source>
</evidence>
<dbReference type="AlphaFoldDB" id="A0A1Y2ANT0"/>
<dbReference type="InterPro" id="IPR011042">
    <property type="entry name" value="6-blade_b-propeller_TolB-like"/>
</dbReference>
<organism evidence="1 2">
    <name type="scientific">Naematelia encephala</name>
    <dbReference type="NCBI Taxonomy" id="71784"/>
    <lineage>
        <taxon>Eukaryota</taxon>
        <taxon>Fungi</taxon>
        <taxon>Dikarya</taxon>
        <taxon>Basidiomycota</taxon>
        <taxon>Agaricomycotina</taxon>
        <taxon>Tremellomycetes</taxon>
        <taxon>Tremellales</taxon>
        <taxon>Naemateliaceae</taxon>
        <taxon>Naematelia</taxon>
    </lineage>
</organism>
<sequence>MIRGVGEIHLIEDTIDAEDLHLHKESGLLFTACQGVRDSRLRWFPPACRFEHPEWAEKAEGGLRVIDPKTFKATRLELVGFTGAFVTHGIDIISDPADPQCAVFIHAVNHLPNPEYTPSSKLIPKAASQVEIFHHTIGSTSARHIASVAHPLIQTPNDILSTSPYSFYVTNDHHYREGRMRTVEVLGTQAFCAWSTTVHVEVRIVKGKLDSVEATTAVEGLHNNNGLGYGSNRSEVIICDASAGRTHLANIADDYRLKVYNSIDYTSTIDNPTWFEDPYSEATGRDASGIVCAGLVQAWKLAAEIDTGPAASLVWLTTPVPGKKNKWRKKLIFQDDGTLIRSATTALLLAIDPKENDGKKQAWLWITGCLSARMLVVKVNI</sequence>
<keyword evidence="2" id="KW-1185">Reference proteome</keyword>
<protein>
    <recommendedName>
        <fullName evidence="3">Serum paraoxonase/arylesterase</fullName>
    </recommendedName>
</protein>
<accession>A0A1Y2ANT0</accession>
<name>A0A1Y2ANT0_9TREE</name>
<reference evidence="1 2" key="1">
    <citation type="submission" date="2016-07" db="EMBL/GenBank/DDBJ databases">
        <title>Pervasive Adenine N6-methylation of Active Genes in Fungi.</title>
        <authorList>
            <consortium name="DOE Joint Genome Institute"/>
            <person name="Mondo S.J."/>
            <person name="Dannebaum R.O."/>
            <person name="Kuo R.C."/>
            <person name="Labutti K."/>
            <person name="Haridas S."/>
            <person name="Kuo A."/>
            <person name="Salamov A."/>
            <person name="Ahrendt S.R."/>
            <person name="Lipzen A."/>
            <person name="Sullivan W."/>
            <person name="Andreopoulos W.B."/>
            <person name="Clum A."/>
            <person name="Lindquist E."/>
            <person name="Daum C."/>
            <person name="Ramamoorthy G.K."/>
            <person name="Gryganskyi A."/>
            <person name="Culley D."/>
            <person name="Magnuson J.K."/>
            <person name="James T.Y."/>
            <person name="O'Malley M.A."/>
            <person name="Stajich J.E."/>
            <person name="Spatafora J.W."/>
            <person name="Visel A."/>
            <person name="Grigoriev I.V."/>
        </authorList>
    </citation>
    <scope>NUCLEOTIDE SEQUENCE [LARGE SCALE GENOMIC DNA]</scope>
    <source>
        <strain evidence="1 2">68-887.2</strain>
    </source>
</reference>
<dbReference type="PANTHER" id="PTHR11799:SF12">
    <property type="entry name" value="PARAOXONASE-RELATED"/>
    <property type="match status" value="1"/>
</dbReference>
<dbReference type="InterPro" id="IPR051288">
    <property type="entry name" value="Serum_paraoxonase/arylesterase"/>
</dbReference>
<dbReference type="InParanoid" id="A0A1Y2ANT0"/>
<dbReference type="SUPFAM" id="SSF63829">
    <property type="entry name" value="Calcium-dependent phosphotriesterase"/>
    <property type="match status" value="1"/>
</dbReference>
<dbReference type="OrthoDB" id="5307922at2759"/>
<evidence type="ECO:0000313" key="2">
    <source>
        <dbReference type="Proteomes" id="UP000193986"/>
    </source>
</evidence>
<comment type="caution">
    <text evidence="1">The sequence shown here is derived from an EMBL/GenBank/DDBJ whole genome shotgun (WGS) entry which is preliminary data.</text>
</comment>
<evidence type="ECO:0000313" key="1">
    <source>
        <dbReference type="EMBL" id="ORY24219.1"/>
    </source>
</evidence>
<gene>
    <name evidence="1" type="ORF">BCR39DRAFT_472569</name>
</gene>
<dbReference type="Gene3D" id="2.120.10.30">
    <property type="entry name" value="TolB, C-terminal domain"/>
    <property type="match status" value="1"/>
</dbReference>
<proteinExistence type="predicted"/>